<feature type="transmembrane region" description="Helical" evidence="15">
    <location>
        <begin position="2202"/>
        <end position="2223"/>
    </location>
</feature>
<keyword evidence="13" id="KW-0175">Coiled coil</keyword>
<evidence type="ECO:0000313" key="20">
    <source>
        <dbReference type="Proteomes" id="UP000716291"/>
    </source>
</evidence>
<dbReference type="SMART" id="SM01117">
    <property type="entry name" value="Cyt-b5"/>
    <property type="match status" value="2"/>
</dbReference>
<dbReference type="GO" id="GO:0005524">
    <property type="term" value="F:ATP binding"/>
    <property type="evidence" value="ECO:0007669"/>
    <property type="project" value="UniProtKB-UniRule"/>
</dbReference>
<evidence type="ECO:0000256" key="10">
    <source>
        <dbReference type="ARBA" id="ARBA00023175"/>
    </source>
</evidence>
<keyword evidence="4" id="KW-0328">Glycosyltransferase</keyword>
<dbReference type="GO" id="GO:0016459">
    <property type="term" value="C:myosin complex"/>
    <property type="evidence" value="ECO:0007669"/>
    <property type="project" value="UniProtKB-KW"/>
</dbReference>
<dbReference type="EC" id="2.4.1.16" evidence="2"/>
<feature type="region of interest" description="Disordered" evidence="14">
    <location>
        <begin position="1396"/>
        <end position="1415"/>
    </location>
</feature>
<comment type="subcellular location">
    <subcellularLocation>
        <location evidence="1">Cell membrane</location>
        <topology evidence="1">Multi-pass membrane protein</topology>
    </subcellularLocation>
</comment>
<evidence type="ECO:0000256" key="1">
    <source>
        <dbReference type="ARBA" id="ARBA00004651"/>
    </source>
</evidence>
<keyword evidence="10 12" id="KW-0505">Motor protein</keyword>
<feature type="compositionally biased region" description="Low complexity" evidence="14">
    <location>
        <begin position="508"/>
        <end position="522"/>
    </location>
</feature>
<evidence type="ECO:0000259" key="16">
    <source>
        <dbReference type="PROSITE" id="PS50255"/>
    </source>
</evidence>
<dbReference type="Pfam" id="PF03142">
    <property type="entry name" value="Chitin_synth_2"/>
    <property type="match status" value="1"/>
</dbReference>
<dbReference type="Gene3D" id="1.10.10.820">
    <property type="match status" value="1"/>
</dbReference>
<dbReference type="InterPro" id="IPR004835">
    <property type="entry name" value="Chitin_synth"/>
</dbReference>
<feature type="region of interest" description="Disordered" evidence="14">
    <location>
        <begin position="489"/>
        <end position="522"/>
    </location>
</feature>
<feature type="transmembrane region" description="Helical" evidence="15">
    <location>
        <begin position="1538"/>
        <end position="1556"/>
    </location>
</feature>
<evidence type="ECO:0000256" key="7">
    <source>
        <dbReference type="ARBA" id="ARBA00022989"/>
    </source>
</evidence>
<keyword evidence="12" id="KW-0067">ATP-binding</keyword>
<proteinExistence type="inferred from homology"/>
<feature type="domain" description="Myosin motor" evidence="17">
    <location>
        <begin position="663"/>
        <end position="1390"/>
    </location>
</feature>
<dbReference type="GO" id="GO:0031505">
    <property type="term" value="P:fungal-type cell wall organization"/>
    <property type="evidence" value="ECO:0007669"/>
    <property type="project" value="TreeGrafter"/>
</dbReference>
<dbReference type="GO" id="GO:0004100">
    <property type="term" value="F:chitin synthase activity"/>
    <property type="evidence" value="ECO:0007669"/>
    <property type="project" value="UniProtKB-EC"/>
</dbReference>
<dbReference type="PANTHER" id="PTHR22914:SF45">
    <property type="entry name" value="CHITIN SYNTHASE"/>
    <property type="match status" value="1"/>
</dbReference>
<dbReference type="PROSITE" id="PS00675">
    <property type="entry name" value="SIGMA54_INTERACT_1"/>
    <property type="match status" value="1"/>
</dbReference>
<dbReference type="SUPFAM" id="SSF109715">
    <property type="entry name" value="DEK C-terminal domain"/>
    <property type="match status" value="1"/>
</dbReference>
<feature type="binding site" evidence="12">
    <location>
        <begin position="763"/>
        <end position="770"/>
    </location>
    <ligand>
        <name>ATP</name>
        <dbReference type="ChEBI" id="CHEBI:30616"/>
    </ligand>
</feature>
<evidence type="ECO:0000256" key="4">
    <source>
        <dbReference type="ARBA" id="ARBA00022676"/>
    </source>
</evidence>
<feature type="compositionally biased region" description="Low complexity" evidence="14">
    <location>
        <begin position="1251"/>
        <end position="1260"/>
    </location>
</feature>
<evidence type="ECO:0000256" key="3">
    <source>
        <dbReference type="ARBA" id="ARBA00022475"/>
    </source>
</evidence>
<comment type="caution">
    <text evidence="12">Lacks conserved residue(s) required for the propagation of feature annotation.</text>
</comment>
<feature type="region of interest" description="Disordered" evidence="14">
    <location>
        <begin position="444"/>
        <end position="469"/>
    </location>
</feature>
<keyword evidence="12" id="KW-0547">Nucleotide-binding</keyword>
<dbReference type="GO" id="GO:0006031">
    <property type="term" value="P:chitin biosynthetic process"/>
    <property type="evidence" value="ECO:0007669"/>
    <property type="project" value="TreeGrafter"/>
</dbReference>
<dbReference type="InterPro" id="IPR001609">
    <property type="entry name" value="Myosin_head_motor_dom-like"/>
</dbReference>
<feature type="compositionally biased region" description="Basic and acidic residues" evidence="14">
    <location>
        <begin position="1396"/>
        <end position="1410"/>
    </location>
</feature>
<dbReference type="InterPro" id="IPR036400">
    <property type="entry name" value="Cyt_B5-like_heme/steroid_sf"/>
</dbReference>
<dbReference type="PRINTS" id="PR00193">
    <property type="entry name" value="MYOSINHEAVY"/>
</dbReference>
<feature type="compositionally biased region" description="Basic residues" evidence="14">
    <location>
        <begin position="444"/>
        <end position="454"/>
    </location>
</feature>
<feature type="transmembrane region" description="Helical" evidence="15">
    <location>
        <begin position="1807"/>
        <end position="1826"/>
    </location>
</feature>
<feature type="region of interest" description="Disordered" evidence="14">
    <location>
        <begin position="1"/>
        <end position="28"/>
    </location>
</feature>
<dbReference type="Gene3D" id="1.10.10.60">
    <property type="entry name" value="Homeodomain-like"/>
    <property type="match status" value="1"/>
</dbReference>
<keyword evidence="9 15" id="KW-0472">Membrane</keyword>
<dbReference type="InterPro" id="IPR014876">
    <property type="entry name" value="DEK_C"/>
</dbReference>
<dbReference type="SUPFAM" id="SSF55856">
    <property type="entry name" value="Cytochrome b5-like heme/steroid binding domain"/>
    <property type="match status" value="1"/>
</dbReference>
<keyword evidence="8 12" id="KW-0518">Myosin</keyword>
<dbReference type="PROSITE" id="PS50255">
    <property type="entry name" value="CYTOCHROME_B5_2"/>
    <property type="match status" value="1"/>
</dbReference>
<evidence type="ECO:0000313" key="19">
    <source>
        <dbReference type="EMBL" id="KAG1313075.1"/>
    </source>
</evidence>
<keyword evidence="12" id="KW-0009">Actin-binding</keyword>
<keyword evidence="6 15" id="KW-0812">Transmembrane</keyword>
<dbReference type="GO" id="GO:0005886">
    <property type="term" value="C:plasma membrane"/>
    <property type="evidence" value="ECO:0007669"/>
    <property type="project" value="UniProtKB-SubCell"/>
</dbReference>
<dbReference type="SUPFAM" id="SSF53448">
    <property type="entry name" value="Nucleotide-diphospho-sugar transferases"/>
    <property type="match status" value="1"/>
</dbReference>
<dbReference type="InterPro" id="IPR036961">
    <property type="entry name" value="Kinesin_motor_dom_sf"/>
</dbReference>
<dbReference type="PROSITE" id="PS51456">
    <property type="entry name" value="MYOSIN_MOTOR"/>
    <property type="match status" value="1"/>
</dbReference>
<organism evidence="19 20">
    <name type="scientific">Rhizopus oryzae</name>
    <name type="common">Mucormycosis agent</name>
    <name type="synonym">Rhizopus arrhizus var. delemar</name>
    <dbReference type="NCBI Taxonomy" id="64495"/>
    <lineage>
        <taxon>Eukaryota</taxon>
        <taxon>Fungi</taxon>
        <taxon>Fungi incertae sedis</taxon>
        <taxon>Mucoromycota</taxon>
        <taxon>Mucoromycotina</taxon>
        <taxon>Mucoromycetes</taxon>
        <taxon>Mucorales</taxon>
        <taxon>Mucorineae</taxon>
        <taxon>Rhizopodaceae</taxon>
        <taxon>Rhizopus</taxon>
    </lineage>
</organism>
<reference evidence="19" key="1">
    <citation type="journal article" date="2020" name="Microb. Genom.">
        <title>Genetic diversity of clinical and environmental Mucorales isolates obtained from an investigation of mucormycosis cases among solid organ transplant recipients.</title>
        <authorList>
            <person name="Nguyen M.H."/>
            <person name="Kaul D."/>
            <person name="Muto C."/>
            <person name="Cheng S.J."/>
            <person name="Richter R.A."/>
            <person name="Bruno V.M."/>
            <person name="Liu G."/>
            <person name="Beyhan S."/>
            <person name="Sundermann A.J."/>
            <person name="Mounaud S."/>
            <person name="Pasculle A.W."/>
            <person name="Nierman W.C."/>
            <person name="Driscoll E."/>
            <person name="Cumbie R."/>
            <person name="Clancy C.J."/>
            <person name="Dupont C.L."/>
        </authorList>
    </citation>
    <scope>NUCLEOTIDE SEQUENCE</scope>
    <source>
        <strain evidence="19">GL11</strain>
    </source>
</reference>
<keyword evidence="3" id="KW-1003">Cell membrane</keyword>
<dbReference type="Pfam" id="PF00063">
    <property type="entry name" value="Myosin_head"/>
    <property type="match status" value="1"/>
</dbReference>
<dbReference type="InterPro" id="IPR001199">
    <property type="entry name" value="Cyt_B5-like_heme/steroid-bd"/>
</dbReference>
<dbReference type="Proteomes" id="UP000716291">
    <property type="component" value="Unassembled WGS sequence"/>
</dbReference>
<sequence length="2523" mass="285846">MGLLGFKKSSRKQGPKPSPPHPIESSHTPFLLHQLDHSSPAIPKPSETSLMDDIMKELDNSSFSKQNLDANRSPIKRKQFTPLLNFDQPTTVPTLAATSSTPLVSYDIPISPPISPPTTTEPRTVSPKPLIPSTNRQLLHSDDESESDEEQVSKQRYSVPLVNRYLMNRMRERHRQEVRKSVSSIGQEIPSSLASTSATIPEKQRTVIQSHSFTTAHNAPRKRQQGQLVRSASAITNLVPIQTQSSTSTLSRHLPLASAPTFNRNSFSHLPVQTLSVTTEEKEEAVDSKKFQINRSASAYPISPPTPSIQVQQELKRHEEEMKLKLELQEMKRHQELQIQHEVQKQQQQIIAQQQQQLQQLQHQQQLFIQQQQYQQQQQQQQLLLQQQQQQQQLLLQQQQIQKLQQQSSLEAIKVATTAATTAKPKSTYHSLYDRSSSSNIHKCKQHDYHHHSSNHQYCNNNNSDEDHTNKATAISHMVSPVPLPFEMMKQQQPQKPQQEENEKNKDNNQPPSVNTEASIKSIRSSASILGLKEEENKEESEPKKRIKLPIKLKRELENMQLGRSAYSLPDLSILSKEAEEYDVHWDSIEVPKRIKKVEEPVAKEMMATANTPPVYLYYLNDCHRNHNRHHHHHNHPKDHCHKEHVCQKKYAKKHSHHCPRSTSKTDLTTLSNTTTDNITTCLRSRYNEYKIYTNIGSRHIIALNPLKQLSINDDQTSLEYVAAYKDATNHQQSSGPHLFDLINRVYFHMRRTGSDQTVVLRGDSGSGKSDLRKLTIRHLVRLSSHKKESKVQTQILESQRLLEAFGHCQTGTSSSSSRFGYYSEIQFNERGRMVGSKTLHYSLESSRVTGDCVPASLDGNFNIFYYLLAGVSPEEKATLQLIDVSSYPYLQKFSKRSISSVDAQRFEELKLAMKTCGFRKEQIGRIIQLVATILHLGNLSFVDPAGTGTQEAAFVKNTELLDLVADFLGLDPHALENVLTFKTTMIRKDVTTLILNAEQAAQQRDELCQVLYSLLFSWIVEKINSKTCIEDFTSFIGVLDFPGLQSYYSVAGFEQLTINLANERIQEYIDHTMFRLEADQYRAEGVHVPDVNPQSSALDLLTRPKGICHEINTMTDVSKRAYTDNNIMDSIIKYNTTHSAFSVKNSDTSARHFVIQHYGNTPVEYSTQGFIAQNNSQISVDFLSLFKGGMDVQPSWNSFIVELFANVKTQNHPKHNTAIISAQQSAKPMRGPSQRRSTRRKGGSNEKGGNTTDNSTSATSTVLSQIQSALDELIASFEEAKLWVVYCILPKYKETGSVDTKLVQSQIDSFRIPSLLQLPAVSYVESYNHQDFLDRYGHLFQELDTTRLLRSQCEMAAGIMNWTTPDMSITQNKVFLSAVAWRELEDQLRSYEKIEQRQARDHSREDETSVSHPFSGAAAAAAAAGLPLPPQNHYDNDTGSFYSEDESGHYMENDGSLYGSESYFSQQGGLALVPQQEPVVENLDETEEDEARMTPARKRWLYFVTFCTWWIPSKFLIWCGRMKRKDVRVAWREKVTLCMLIFLLCAFIIWFLVFFSEAICPKENVYSTSELANHGKDNTKGAYVAIRGEVFHLTNFAPHHYPQTLVPTSSVMEYAGTDATDLFPVQVSALCEGVSPYVSLDYTVNLTDSNAQYHDFRYTSDAYNPNWYYDQMTLLRKNYKVGNMGYDWKSISDQAKSTTTINGIKALRIWAVIDNRVYDLTTYTMGGRYAKGPGNAAAPSGIDTNFLNPQVVELFQQQSGNDISSAIRNLNLDAATLERELVCLRNLYFVGFLDERNSTKCQFSTYLLLVVTILLAAVIIFKFIAALRFGGRRAPEEHDKFVICQVTCYTEDEGSLRKTIDSIARLDYDDKRKLLFVICDGMIIGSGNDKPTPRIVLDILGVDPQVDPEPLSFVSVGEGAKQHNMAKIYSGLYEVAGHVVPYIVVAKCGNPRERQKPGNRGKRDSQLVLMQFLNRVHYDAPMNPMQLEVYHQMKNVIGVSPHFYEFVLMVDADTEVMPDGLNFLVASAVHDSKIIGICGETNLSNEKDTWVTMIQVYEYFISHHLIKSFESLFSTVSCLPGCFTMYRVRTVDGKRALFISNEVIADYSVNIVDTLHKKNLLHLGEDRYLTTLLLKHFADFKTKFTPDAKCQTNAPDLWSVLVSQRRRWINSTVHNLGELIFLPRLCGFCCFSMRFIVMLDLISTLAMPALLGYLGYLIYTLATLDGDTVPIITIATIAGTYGLQALLFVVKGRWEFIMWMLVSILAMPVFSFYIPVYSYWHFDDFSWGNTRVVVGEKGKKVAVVADEGTFDPKSIPTMKWSDYEQQLLSEDQWSDNISHSSGYTHGSRGYPHTGSESVYGAPSGMMMMPDNMSVYSAARSQQQRQSMGFDHNSMVFPSNNSMPMMPYGNGSSQMLPSSRSMASFAPAQQLNSPGQYIPLQTSSQFNKAPSSHSLLMDGFEQGDGIKNEEIMIQVQRILETADLTKVTKKQVREELQNYFGVSMQSRKDYINACIENVLQNHV</sequence>
<dbReference type="Gene3D" id="1.20.120.720">
    <property type="entry name" value="Myosin VI head, motor domain, U50 subdomain"/>
    <property type="match status" value="1"/>
</dbReference>
<evidence type="ECO:0000256" key="9">
    <source>
        <dbReference type="ARBA" id="ARBA00023136"/>
    </source>
</evidence>
<dbReference type="Gene3D" id="3.40.850.10">
    <property type="entry name" value="Kinesin motor domain"/>
    <property type="match status" value="1"/>
</dbReference>
<dbReference type="OrthoDB" id="370884at2759"/>
<feature type="domain" description="Cytochrome b5 heme-binding" evidence="16">
    <location>
        <begin position="1564"/>
        <end position="1624"/>
    </location>
</feature>
<evidence type="ECO:0000256" key="6">
    <source>
        <dbReference type="ARBA" id="ARBA00022692"/>
    </source>
</evidence>
<dbReference type="Pfam" id="PF00173">
    <property type="entry name" value="Cyt-b5"/>
    <property type="match status" value="1"/>
</dbReference>
<dbReference type="GO" id="GO:0003779">
    <property type="term" value="F:actin binding"/>
    <property type="evidence" value="ECO:0007669"/>
    <property type="project" value="UniProtKB-KW"/>
</dbReference>
<feature type="transmembrane region" description="Helical" evidence="15">
    <location>
        <begin position="2257"/>
        <end position="2281"/>
    </location>
</feature>
<keyword evidence="11" id="KW-0325">Glycoprotein</keyword>
<feature type="region of interest" description="Disordered" evidence="14">
    <location>
        <begin position="110"/>
        <end position="155"/>
    </location>
</feature>
<dbReference type="Gene3D" id="1.20.58.530">
    <property type="match status" value="1"/>
</dbReference>
<keyword evidence="5" id="KW-0808">Transferase</keyword>
<accession>A0A9P6XGU1</accession>
<dbReference type="EMBL" id="JAANQT010000221">
    <property type="protein sequence ID" value="KAG1313075.1"/>
    <property type="molecule type" value="Genomic_DNA"/>
</dbReference>
<dbReference type="SMART" id="SM00242">
    <property type="entry name" value="MYSc"/>
    <property type="match status" value="1"/>
</dbReference>
<evidence type="ECO:0000256" key="13">
    <source>
        <dbReference type="SAM" id="Coils"/>
    </source>
</evidence>
<evidence type="ECO:0000256" key="11">
    <source>
        <dbReference type="ARBA" id="ARBA00023180"/>
    </source>
</evidence>
<dbReference type="SUPFAM" id="SSF52540">
    <property type="entry name" value="P-loop containing nucleoside triphosphate hydrolases"/>
    <property type="match status" value="1"/>
</dbReference>
<evidence type="ECO:0000256" key="14">
    <source>
        <dbReference type="SAM" id="MobiDB-lite"/>
    </source>
</evidence>
<dbReference type="Gene3D" id="3.10.120.10">
    <property type="entry name" value="Cytochrome b5-like heme/steroid binding domain"/>
    <property type="match status" value="1"/>
</dbReference>
<dbReference type="GO" id="GO:0003774">
    <property type="term" value="F:cytoskeletal motor activity"/>
    <property type="evidence" value="ECO:0007669"/>
    <property type="project" value="UniProtKB-UniRule"/>
</dbReference>
<protein>
    <recommendedName>
        <fullName evidence="2">chitin synthase</fullName>
        <ecNumber evidence="2">2.4.1.16</ecNumber>
    </recommendedName>
</protein>
<evidence type="ECO:0000256" key="2">
    <source>
        <dbReference type="ARBA" id="ARBA00012543"/>
    </source>
</evidence>
<feature type="domain" description="DEK-C" evidence="18">
    <location>
        <begin position="2465"/>
        <end position="2520"/>
    </location>
</feature>
<evidence type="ECO:0000259" key="17">
    <source>
        <dbReference type="PROSITE" id="PS51456"/>
    </source>
</evidence>
<keyword evidence="20" id="KW-1185">Reference proteome</keyword>
<evidence type="ECO:0000256" key="5">
    <source>
        <dbReference type="ARBA" id="ARBA00022679"/>
    </source>
</evidence>
<feature type="region of interest" description="Disordered" evidence="14">
    <location>
        <begin position="1222"/>
        <end position="1260"/>
    </location>
</feature>
<feature type="compositionally biased region" description="Basic and acidic residues" evidence="14">
    <location>
        <begin position="498"/>
        <end position="507"/>
    </location>
</feature>
<dbReference type="PANTHER" id="PTHR22914">
    <property type="entry name" value="CHITIN SYNTHASE"/>
    <property type="match status" value="1"/>
</dbReference>
<keyword evidence="7 15" id="KW-1133">Transmembrane helix</keyword>
<dbReference type="InterPro" id="IPR029044">
    <property type="entry name" value="Nucleotide-diphossugar_trans"/>
</dbReference>
<feature type="transmembrane region" description="Helical" evidence="15">
    <location>
        <begin position="2229"/>
        <end position="2250"/>
    </location>
</feature>
<feature type="transmembrane region" description="Helical" evidence="15">
    <location>
        <begin position="1501"/>
        <end position="1518"/>
    </location>
</feature>
<comment type="similarity">
    <text evidence="12">Belongs to the TRAFAC class myosin-kinesin ATPase superfamily. Myosin family.</text>
</comment>
<dbReference type="InterPro" id="IPR027417">
    <property type="entry name" value="P-loop_NTPase"/>
</dbReference>
<evidence type="ECO:0000259" key="18">
    <source>
        <dbReference type="PROSITE" id="PS51998"/>
    </source>
</evidence>
<dbReference type="Pfam" id="PF08766">
    <property type="entry name" value="DEK_C"/>
    <property type="match status" value="1"/>
</dbReference>
<evidence type="ECO:0000256" key="8">
    <source>
        <dbReference type="ARBA" id="ARBA00023123"/>
    </source>
</evidence>
<dbReference type="PROSITE" id="PS51998">
    <property type="entry name" value="DEK_C"/>
    <property type="match status" value="1"/>
</dbReference>
<evidence type="ECO:0000256" key="12">
    <source>
        <dbReference type="PROSITE-ProRule" id="PRU00782"/>
    </source>
</evidence>
<evidence type="ECO:0000256" key="15">
    <source>
        <dbReference type="SAM" id="Phobius"/>
    </source>
</evidence>
<gene>
    <name evidence="19" type="ORF">G6F64_002518</name>
</gene>
<feature type="coiled-coil region" evidence="13">
    <location>
        <begin position="344"/>
        <end position="407"/>
    </location>
</feature>
<dbReference type="GO" id="GO:0030428">
    <property type="term" value="C:cell septum"/>
    <property type="evidence" value="ECO:0007669"/>
    <property type="project" value="TreeGrafter"/>
</dbReference>
<comment type="caution">
    <text evidence="19">The sequence shown here is derived from an EMBL/GenBank/DDBJ whole genome shotgun (WGS) entry which is preliminary data.</text>
</comment>
<name>A0A9P6XGU1_RHIOR</name>
<dbReference type="InterPro" id="IPR025662">
    <property type="entry name" value="Sigma_54_int_dom_ATP-bd_1"/>
</dbReference>